<feature type="region of interest" description="Disordered" evidence="11">
    <location>
        <begin position="90"/>
        <end position="109"/>
    </location>
</feature>
<evidence type="ECO:0000256" key="1">
    <source>
        <dbReference type="ARBA" id="ARBA00004123"/>
    </source>
</evidence>
<evidence type="ECO:0000259" key="12">
    <source>
        <dbReference type="PROSITE" id="PS50071"/>
    </source>
</evidence>
<feature type="compositionally biased region" description="Gly residues" evidence="11">
    <location>
        <begin position="11"/>
        <end position="21"/>
    </location>
</feature>
<dbReference type="GO" id="GO:0003677">
    <property type="term" value="F:DNA binding"/>
    <property type="evidence" value="ECO:0007669"/>
    <property type="project" value="UniProtKB-UniRule"/>
</dbReference>
<keyword evidence="5 9" id="KW-0371">Homeobox</keyword>
<organism evidence="13 14">
    <name type="scientific">Cicer arietinum</name>
    <name type="common">Chickpea</name>
    <name type="synonym">Garbanzo</name>
    <dbReference type="NCBI Taxonomy" id="3827"/>
    <lineage>
        <taxon>Eukaryota</taxon>
        <taxon>Viridiplantae</taxon>
        <taxon>Streptophyta</taxon>
        <taxon>Embryophyta</taxon>
        <taxon>Tracheophyta</taxon>
        <taxon>Spermatophyta</taxon>
        <taxon>Magnoliopsida</taxon>
        <taxon>eudicotyledons</taxon>
        <taxon>Gunneridae</taxon>
        <taxon>Pentapetalae</taxon>
        <taxon>rosids</taxon>
        <taxon>fabids</taxon>
        <taxon>Fabales</taxon>
        <taxon>Fabaceae</taxon>
        <taxon>Papilionoideae</taxon>
        <taxon>50 kb inversion clade</taxon>
        <taxon>NPAAA clade</taxon>
        <taxon>Hologalegina</taxon>
        <taxon>IRL clade</taxon>
        <taxon>Cicereae</taxon>
        <taxon>Cicer</taxon>
    </lineage>
</organism>
<evidence type="ECO:0000313" key="14">
    <source>
        <dbReference type="RefSeq" id="XP_004512229.1"/>
    </source>
</evidence>
<evidence type="ECO:0000256" key="7">
    <source>
        <dbReference type="ARBA" id="ARBA00023242"/>
    </source>
</evidence>
<dbReference type="PANTHER" id="PTHR45940:SF2">
    <property type="entry name" value="WUSCHEL-RELATED HOMEOBOX 1"/>
    <property type="match status" value="1"/>
</dbReference>
<keyword evidence="13" id="KW-1185">Reference proteome</keyword>
<evidence type="ECO:0000256" key="3">
    <source>
        <dbReference type="ARBA" id="ARBA00023015"/>
    </source>
</evidence>
<dbReference type="SUPFAM" id="SSF46689">
    <property type="entry name" value="Homeodomain-like"/>
    <property type="match status" value="1"/>
</dbReference>
<dbReference type="Proteomes" id="UP000087171">
    <property type="component" value="Chromosome Ca8"/>
</dbReference>
<feature type="domain" description="Homeobox" evidence="12">
    <location>
        <begin position="24"/>
        <end position="90"/>
    </location>
</feature>
<dbReference type="Pfam" id="PF00046">
    <property type="entry name" value="Homeodomain"/>
    <property type="match status" value="1"/>
</dbReference>
<accession>A0A1S2YZ61</accession>
<feature type="compositionally biased region" description="Polar residues" evidence="11">
    <location>
        <begin position="24"/>
        <end position="34"/>
    </location>
</feature>
<dbReference type="PROSITE" id="PS50071">
    <property type="entry name" value="HOMEOBOX_2"/>
    <property type="match status" value="1"/>
</dbReference>
<feature type="compositionally biased region" description="Low complexity" evidence="11">
    <location>
        <begin position="1"/>
        <end position="10"/>
    </location>
</feature>
<keyword evidence="4 9" id="KW-0238">DNA-binding</keyword>
<dbReference type="SMART" id="SM00389">
    <property type="entry name" value="HOX"/>
    <property type="match status" value="1"/>
</dbReference>
<gene>
    <name evidence="14" type="primary">LOC101509475</name>
</gene>
<comment type="similarity">
    <text evidence="8">Belongs to the WUS homeobox family.</text>
</comment>
<evidence type="ECO:0000256" key="2">
    <source>
        <dbReference type="ARBA" id="ARBA00022473"/>
    </source>
</evidence>
<dbReference type="eggNOG" id="ENOG502QRYV">
    <property type="taxonomic scope" value="Eukaryota"/>
</dbReference>
<feature type="region of interest" description="Disordered" evidence="11">
    <location>
        <begin position="1"/>
        <end position="34"/>
    </location>
</feature>
<feature type="DNA-binding region" description="Homeobox" evidence="9">
    <location>
        <begin position="26"/>
        <end position="91"/>
    </location>
</feature>
<keyword evidence="6" id="KW-0804">Transcription</keyword>
<evidence type="ECO:0000256" key="6">
    <source>
        <dbReference type="ARBA" id="ARBA00023163"/>
    </source>
</evidence>
<protein>
    <submittedName>
        <fullName evidence="14">Protein WUSCHEL</fullName>
    </submittedName>
</protein>
<dbReference type="Gene3D" id="1.10.10.60">
    <property type="entry name" value="Homeodomain-like"/>
    <property type="match status" value="1"/>
</dbReference>
<reference evidence="13" key="1">
    <citation type="journal article" date="2013" name="Nat. Biotechnol.">
        <title>Draft genome sequence of chickpea (Cicer arietinum) provides a resource for trait improvement.</title>
        <authorList>
            <person name="Varshney R.K."/>
            <person name="Song C."/>
            <person name="Saxena R.K."/>
            <person name="Azam S."/>
            <person name="Yu S."/>
            <person name="Sharpe A.G."/>
            <person name="Cannon S."/>
            <person name="Baek J."/>
            <person name="Rosen B.D."/>
            <person name="Tar'an B."/>
            <person name="Millan T."/>
            <person name="Zhang X."/>
            <person name="Ramsay L.D."/>
            <person name="Iwata A."/>
            <person name="Wang Y."/>
            <person name="Nelson W."/>
            <person name="Farmer A.D."/>
            <person name="Gaur P.M."/>
            <person name="Soderlund C."/>
            <person name="Penmetsa R.V."/>
            <person name="Xu C."/>
            <person name="Bharti A.K."/>
            <person name="He W."/>
            <person name="Winter P."/>
            <person name="Zhao S."/>
            <person name="Hane J.K."/>
            <person name="Carrasquilla-Garcia N."/>
            <person name="Condie J.A."/>
            <person name="Upadhyaya H.D."/>
            <person name="Luo M.C."/>
            <person name="Thudi M."/>
            <person name="Gowda C.L."/>
            <person name="Singh N.P."/>
            <person name="Lichtenzveig J."/>
            <person name="Gali K.K."/>
            <person name="Rubio J."/>
            <person name="Nadarajan N."/>
            <person name="Dolezel J."/>
            <person name="Bansal K.C."/>
            <person name="Xu X."/>
            <person name="Edwards D."/>
            <person name="Zhang G."/>
            <person name="Kahl G."/>
            <person name="Gil J."/>
            <person name="Singh K.B."/>
            <person name="Datta S.K."/>
            <person name="Jackson S.A."/>
            <person name="Wang J."/>
            <person name="Cook D.R."/>
        </authorList>
    </citation>
    <scope>NUCLEOTIDE SEQUENCE [LARGE SCALE GENOMIC DNA]</scope>
    <source>
        <strain evidence="13">cv. CDC Frontier</strain>
    </source>
</reference>
<reference evidence="14" key="2">
    <citation type="submission" date="2025-08" db="UniProtKB">
        <authorList>
            <consortium name="RefSeq"/>
        </authorList>
    </citation>
    <scope>IDENTIFICATION</scope>
    <source>
        <tissue evidence="14">Etiolated seedlings</tissue>
    </source>
</reference>
<dbReference type="OrthoDB" id="773671at2759"/>
<dbReference type="AlphaFoldDB" id="A0A1S2YZ61"/>
<keyword evidence="3" id="KW-0805">Transcription regulation</keyword>
<dbReference type="GO" id="GO:0003700">
    <property type="term" value="F:DNA-binding transcription factor activity"/>
    <property type="evidence" value="ECO:0007669"/>
    <property type="project" value="InterPro"/>
</dbReference>
<dbReference type="InterPro" id="IPR001356">
    <property type="entry name" value="HD"/>
</dbReference>
<proteinExistence type="inferred from homology"/>
<keyword evidence="7 9" id="KW-0539">Nucleus</keyword>
<sequence>MEQQQQQTGNEEGGGSSGKGGYMSRQSSTRWTPTTDQIRILKDLYYNNGIRSPSAEQIQRISARLRQYGKIEGKNVFYWFQNHKARERQKKRFTSDHNNNNNNNNLPMQRSATITNNVAVAAWKQIEEQQSPIIQHKYSNNIISSTGLSSASCSSAEMVTVGQIGNYGYGSVPMEKSFRECTISAGCSSGHVGSTINHHLGWVGHVGPYSSTYANLFEKIRPEEEIMEEEQEEENGSPEIETLPLFPMHGEDIHGYCNLKSNSSNYGAPSWYQAEDGFINASRTTSLELSLNSYTRRSPDYA</sequence>
<evidence type="ECO:0000256" key="11">
    <source>
        <dbReference type="SAM" id="MobiDB-lite"/>
    </source>
</evidence>
<name>A0A1S2YZ61_CICAR</name>
<evidence type="ECO:0000256" key="4">
    <source>
        <dbReference type="ARBA" id="ARBA00023125"/>
    </source>
</evidence>
<evidence type="ECO:0000256" key="10">
    <source>
        <dbReference type="RuleBase" id="RU000682"/>
    </source>
</evidence>
<dbReference type="GO" id="GO:0005634">
    <property type="term" value="C:nucleus"/>
    <property type="evidence" value="ECO:0007669"/>
    <property type="project" value="UniProtKB-SubCell"/>
</dbReference>
<evidence type="ECO:0000313" key="13">
    <source>
        <dbReference type="Proteomes" id="UP000087171"/>
    </source>
</evidence>
<dbReference type="RefSeq" id="XP_004512229.1">
    <property type="nucleotide sequence ID" value="XM_004512172.3"/>
</dbReference>
<dbReference type="CDD" id="cd00086">
    <property type="entry name" value="homeodomain"/>
    <property type="match status" value="1"/>
</dbReference>
<evidence type="ECO:0000256" key="9">
    <source>
        <dbReference type="PROSITE-ProRule" id="PRU00108"/>
    </source>
</evidence>
<dbReference type="GeneID" id="101509475"/>
<dbReference type="GO" id="GO:0099402">
    <property type="term" value="P:plant organ development"/>
    <property type="evidence" value="ECO:0007669"/>
    <property type="project" value="InterPro"/>
</dbReference>
<evidence type="ECO:0000256" key="8">
    <source>
        <dbReference type="ARBA" id="ARBA00024040"/>
    </source>
</evidence>
<comment type="subcellular location">
    <subcellularLocation>
        <location evidence="1 9 10">Nucleus</location>
    </subcellularLocation>
</comment>
<dbReference type="PaxDb" id="3827-XP_004512229.1"/>
<evidence type="ECO:0000256" key="5">
    <source>
        <dbReference type="ARBA" id="ARBA00023155"/>
    </source>
</evidence>
<keyword evidence="2" id="KW-0217">Developmental protein</keyword>
<dbReference type="KEGG" id="cam:101509475"/>
<dbReference type="STRING" id="3827.A0A1S2YZ61"/>
<dbReference type="InterPro" id="IPR044555">
    <property type="entry name" value="WUSCHEL-like"/>
</dbReference>
<dbReference type="InterPro" id="IPR009057">
    <property type="entry name" value="Homeodomain-like_sf"/>
</dbReference>
<dbReference type="PANTHER" id="PTHR45940">
    <property type="entry name" value="WUSCHEL-RELATED HOMEOBOX 1-RELATED"/>
    <property type="match status" value="1"/>
</dbReference>